<evidence type="ECO:0000313" key="2">
    <source>
        <dbReference type="EMBL" id="CAL1607830.1"/>
    </source>
</evidence>
<keyword evidence="3" id="KW-1185">Reference proteome</keyword>
<organism evidence="2 3">
    <name type="scientific">Knipowitschia caucasica</name>
    <name type="common">Caucasian dwarf goby</name>
    <name type="synonym">Pomatoschistus caucasicus</name>
    <dbReference type="NCBI Taxonomy" id="637954"/>
    <lineage>
        <taxon>Eukaryota</taxon>
        <taxon>Metazoa</taxon>
        <taxon>Chordata</taxon>
        <taxon>Craniata</taxon>
        <taxon>Vertebrata</taxon>
        <taxon>Euteleostomi</taxon>
        <taxon>Actinopterygii</taxon>
        <taxon>Neopterygii</taxon>
        <taxon>Teleostei</taxon>
        <taxon>Neoteleostei</taxon>
        <taxon>Acanthomorphata</taxon>
        <taxon>Gobiaria</taxon>
        <taxon>Gobiiformes</taxon>
        <taxon>Gobioidei</taxon>
        <taxon>Gobiidae</taxon>
        <taxon>Gobiinae</taxon>
        <taxon>Knipowitschia</taxon>
    </lineage>
</organism>
<dbReference type="EMBL" id="OZ035828">
    <property type="protein sequence ID" value="CAL1607830.1"/>
    <property type="molecule type" value="Genomic_DNA"/>
</dbReference>
<dbReference type="AlphaFoldDB" id="A0AAV2M3A8"/>
<feature type="compositionally biased region" description="Basic and acidic residues" evidence="1">
    <location>
        <begin position="26"/>
        <end position="43"/>
    </location>
</feature>
<proteinExistence type="predicted"/>
<protein>
    <submittedName>
        <fullName evidence="2">Uncharacterized protein</fullName>
    </submittedName>
</protein>
<gene>
    <name evidence="2" type="ORF">KC01_LOCUS34845</name>
</gene>
<name>A0AAV2M3A8_KNICA</name>
<reference evidence="2 3" key="1">
    <citation type="submission" date="2024-04" db="EMBL/GenBank/DDBJ databases">
        <authorList>
            <person name="Waldvogel A.-M."/>
            <person name="Schoenle A."/>
        </authorList>
    </citation>
    <scope>NUCLEOTIDE SEQUENCE [LARGE SCALE GENOMIC DNA]</scope>
</reference>
<feature type="compositionally biased region" description="Polar residues" evidence="1">
    <location>
        <begin position="79"/>
        <end position="89"/>
    </location>
</feature>
<dbReference type="Proteomes" id="UP001497482">
    <property type="component" value="Chromosome 6"/>
</dbReference>
<accession>A0AAV2M3A8</accession>
<evidence type="ECO:0000313" key="3">
    <source>
        <dbReference type="Proteomes" id="UP001497482"/>
    </source>
</evidence>
<feature type="region of interest" description="Disordered" evidence="1">
    <location>
        <begin position="106"/>
        <end position="146"/>
    </location>
</feature>
<sequence>MQAVQAGGRQGGGGDSSSKGRGRRQGQRDQRRQEREEQQEGKANRGIAGQTRGKGQQAGKQWERSLAKGPRATGYHSGTGKTQGPSIEQQGRESRVECAIIRVLLRTSTMADPTSKGGHRGHKEGVEGGGQGRRQGQTGAMRGGKE</sequence>
<feature type="region of interest" description="Disordered" evidence="1">
    <location>
        <begin position="1"/>
        <end position="94"/>
    </location>
</feature>
<evidence type="ECO:0000256" key="1">
    <source>
        <dbReference type="SAM" id="MobiDB-lite"/>
    </source>
</evidence>